<feature type="domain" description="DSBA-like thioredoxin" evidence="8">
    <location>
        <begin position="42"/>
        <end position="177"/>
    </location>
</feature>
<dbReference type="RefSeq" id="WP_158353607.1">
    <property type="nucleotide sequence ID" value="NZ_CP034852.1"/>
</dbReference>
<dbReference type="Gene3D" id="3.40.30.10">
    <property type="entry name" value="Glutaredoxin"/>
    <property type="match status" value="1"/>
</dbReference>
<dbReference type="InterPro" id="IPR001853">
    <property type="entry name" value="DSBA-like_thioredoxin_dom"/>
</dbReference>
<feature type="disulfide bond" description="Redox-active" evidence="6">
    <location>
        <begin position="50"/>
        <end position="53"/>
    </location>
</feature>
<dbReference type="PANTHER" id="PTHR35891:SF2">
    <property type="entry name" value="THIOL:DISULFIDE INTERCHANGE PROTEIN DSBA"/>
    <property type="match status" value="1"/>
</dbReference>
<reference evidence="9 10" key="1">
    <citation type="submission" date="2018-12" db="EMBL/GenBank/DDBJ databases">
        <authorList>
            <person name="Chong R.A."/>
        </authorList>
    </citation>
    <scope>NUCLEOTIDE SEQUENCE [LARGE SCALE GENOMIC DNA]</scope>
    <source>
        <strain evidence="9 10">Tca</strain>
    </source>
</reference>
<name>A0A4D6YP25_9GAMM</name>
<evidence type="ECO:0000256" key="1">
    <source>
        <dbReference type="ARBA" id="ARBA00005791"/>
    </source>
</evidence>
<evidence type="ECO:0000313" key="9">
    <source>
        <dbReference type="EMBL" id="QCI26855.1"/>
    </source>
</evidence>
<dbReference type="EMBL" id="CP034852">
    <property type="protein sequence ID" value="QCI26855.1"/>
    <property type="molecule type" value="Genomic_DNA"/>
</dbReference>
<evidence type="ECO:0000256" key="4">
    <source>
        <dbReference type="ARBA" id="ARBA00023284"/>
    </source>
</evidence>
<dbReference type="PIRSF" id="PIRSF001488">
    <property type="entry name" value="Tdi_protein"/>
    <property type="match status" value="1"/>
</dbReference>
<keyword evidence="10" id="KW-1185">Reference proteome</keyword>
<feature type="signal peptide" evidence="7">
    <location>
        <begin position="1"/>
        <end position="20"/>
    </location>
</feature>
<dbReference type="InterPro" id="IPR050824">
    <property type="entry name" value="Thiol_disulfide_DsbA"/>
</dbReference>
<gene>
    <name evidence="9" type="ORF">D9V80_01665</name>
</gene>
<dbReference type="SUPFAM" id="SSF52833">
    <property type="entry name" value="Thioredoxin-like"/>
    <property type="match status" value="1"/>
</dbReference>
<evidence type="ECO:0000256" key="7">
    <source>
        <dbReference type="SAM" id="SignalP"/>
    </source>
</evidence>
<comment type="similarity">
    <text evidence="1">Belongs to the thioredoxin family. DsbA subfamily.</text>
</comment>
<protein>
    <recommendedName>
        <fullName evidence="5">Thiol:disulfide interchange protein</fullName>
    </recommendedName>
</protein>
<keyword evidence="4" id="KW-0676">Redox-active center</keyword>
<sequence>MKKFFLIVFICIFFYQHAMCQEMEKENNVIFLQQKKINNNSIKIFFSFFCPHCYILETNDILNEILENAKKNKIQIQYYHIDFNKSKLGLMLNKAWIIAKLLHIQEKIKKPIFLGIQELNTIYDYATLKKVFIESAHISSEIYDSYWNSITVEILIKKNEQEIKNLPITDIPAILIYEKYLINFPFQSYIIKSDLLNQYFRQINSIIKKSIIN</sequence>
<evidence type="ECO:0000256" key="6">
    <source>
        <dbReference type="PIRSR" id="PIRSR001488-1"/>
    </source>
</evidence>
<keyword evidence="3 5" id="KW-1015">Disulfide bond</keyword>
<feature type="chain" id="PRO_5020650610" description="Thiol:disulfide interchange protein" evidence="7">
    <location>
        <begin position="21"/>
        <end position="213"/>
    </location>
</feature>
<evidence type="ECO:0000259" key="8">
    <source>
        <dbReference type="Pfam" id="PF01323"/>
    </source>
</evidence>
<keyword evidence="2 7" id="KW-0732">Signal</keyword>
<dbReference type="AlphaFoldDB" id="A0A4D6YP25"/>
<dbReference type="InterPro" id="IPR023205">
    <property type="entry name" value="DsbA/DsbL"/>
</dbReference>
<organism evidence="9 10">
    <name type="scientific">Buchnera aphidicola</name>
    <name type="common">Thelaxes californica</name>
    <dbReference type="NCBI Taxonomy" id="1315998"/>
    <lineage>
        <taxon>Bacteria</taxon>
        <taxon>Pseudomonadati</taxon>
        <taxon>Pseudomonadota</taxon>
        <taxon>Gammaproteobacteria</taxon>
        <taxon>Enterobacterales</taxon>
        <taxon>Erwiniaceae</taxon>
        <taxon>Buchnera</taxon>
    </lineage>
</organism>
<evidence type="ECO:0000256" key="5">
    <source>
        <dbReference type="PIRNR" id="PIRNR001488"/>
    </source>
</evidence>
<proteinExistence type="inferred from homology"/>
<evidence type="ECO:0000256" key="3">
    <source>
        <dbReference type="ARBA" id="ARBA00023157"/>
    </source>
</evidence>
<dbReference type="Pfam" id="PF01323">
    <property type="entry name" value="DSBA"/>
    <property type="match status" value="1"/>
</dbReference>
<dbReference type="Proteomes" id="UP000298782">
    <property type="component" value="Chromosome"/>
</dbReference>
<accession>A0A4D6YP25</accession>
<evidence type="ECO:0000313" key="10">
    <source>
        <dbReference type="Proteomes" id="UP000298782"/>
    </source>
</evidence>
<dbReference type="PANTHER" id="PTHR35891">
    <property type="entry name" value="THIOL:DISULFIDE INTERCHANGE PROTEIN DSBA"/>
    <property type="match status" value="1"/>
</dbReference>
<dbReference type="OrthoDB" id="9784896at2"/>
<dbReference type="InterPro" id="IPR036249">
    <property type="entry name" value="Thioredoxin-like_sf"/>
</dbReference>
<reference evidence="9 10" key="2">
    <citation type="submission" date="2019-05" db="EMBL/GenBank/DDBJ databases">
        <title>Genome evolution of the obligate endosymbiont Buchnera aphidicola.</title>
        <authorList>
            <person name="Moran N.A."/>
        </authorList>
    </citation>
    <scope>NUCLEOTIDE SEQUENCE [LARGE SCALE GENOMIC DNA]</scope>
    <source>
        <strain evidence="9 10">Tca</strain>
    </source>
</reference>
<dbReference type="GO" id="GO:0016491">
    <property type="term" value="F:oxidoreductase activity"/>
    <property type="evidence" value="ECO:0007669"/>
    <property type="project" value="InterPro"/>
</dbReference>
<evidence type="ECO:0000256" key="2">
    <source>
        <dbReference type="ARBA" id="ARBA00022729"/>
    </source>
</evidence>